<dbReference type="Gene3D" id="1.10.3210.30">
    <property type="match status" value="1"/>
</dbReference>
<evidence type="ECO:0000256" key="6">
    <source>
        <dbReference type="ARBA" id="ARBA00022801"/>
    </source>
</evidence>
<evidence type="ECO:0000256" key="10">
    <source>
        <dbReference type="SAM" id="MobiDB-lite"/>
    </source>
</evidence>
<keyword evidence="8" id="KW-0067">ATP-binding</keyword>
<dbReference type="SUPFAM" id="SSF52540">
    <property type="entry name" value="P-loop containing nucleoside triphosphate hydrolases"/>
    <property type="match status" value="1"/>
</dbReference>
<reference evidence="12" key="1">
    <citation type="submission" date="2022-10" db="EMBL/GenBank/DDBJ databases">
        <title>Characterization and whole genome sequencing of a new Roseateles species, isolated from fresh water.</title>
        <authorList>
            <person name="Guliayeva D.Y."/>
            <person name="Akhremchuk A.E."/>
            <person name="Sikolenko M.A."/>
            <person name="Valentovich L.N."/>
            <person name="Sidarenka A.V."/>
        </authorList>
    </citation>
    <scope>NUCLEOTIDE SEQUENCE</scope>
    <source>
        <strain evidence="12">BIM B-1768</strain>
    </source>
</reference>
<dbReference type="CDD" id="cd09641">
    <property type="entry name" value="Cas3''_I"/>
    <property type="match status" value="1"/>
</dbReference>
<dbReference type="PANTHER" id="PTHR47963">
    <property type="entry name" value="DEAD-BOX ATP-DEPENDENT RNA HELICASE 47, MITOCHONDRIAL"/>
    <property type="match status" value="1"/>
</dbReference>
<keyword evidence="13" id="KW-1185">Reference proteome</keyword>
<dbReference type="InterPro" id="IPR027417">
    <property type="entry name" value="P-loop_NTPase"/>
</dbReference>
<feature type="region of interest" description="Disordered" evidence="10">
    <location>
        <begin position="904"/>
        <end position="923"/>
    </location>
</feature>
<sequence>MDLKEGPTEAICQGGLTMEQGAPGRFTSLPPAARIVWAKSDDGAGHGLLAHLLDVAAVAEVLLAHEPAATRDMAAQALGLATEATGRWLAALVGLHDFGKAIPGFQAKWQAGYERDLAAGLPFVTKSLACDQHSLATAALLTPSLQRLSGAERQWCCHVVQAVSAHHGYHFSRSELKRGTPLREGPGWQEARQSLIHVYWSVLAPPGRPNASALDLPMVNWLAGLTSVADWIASNPEWFPLGERCDDLAAYYADAQTLAQNALQQIGWRPHRPLLTSSDEVHALLARIVDRPGIQPRPLQQVGDELLKEAQGPALLLVEAPMGEGKTELAFLAHLRLQALNHHRGLYVALPTQATGNALFKRAETFLRAFAPGALDVQLVHGGAAMNEDLAALRDIDHSRNETLSASVWFGQRRRPLLSPYGVGTVDQTLYAVLNVKHHFVRMWGLSNRVVVLDEIHAYDTYTLNLIITLLRWLKALRCSVVLMSATLPRARCQELLKAWGLTTPAPQLAYPRLMLADDAGVQGRHVAARPLAPIALHGLDSGIEALAEVALAQLEAGGCGALIVNTVARAQALYLMLKARLSESDRSTDTQLLLFHARFPADERGDLEKSVLSLFGAGGVRPARALLVATQVAEQSLDIDFDFLLSDLAPVDLLLQRAGRLHRHERPQRPAAHRDARLWVAGLLPGRLPEMKQTAWGYVYDPYILGRTWALLTRESVLHLPQDIDRLVQAVYDINHELPDDLDTEARKFVEIDAYGEYRAEVKSQLQRAFDIALDPSAEAQLAYDGKPHGHEEDEAGLGLTNTTRLGPESITLIPVVVDDQGRWHVREGDAGFDPEQPLDGLTARALYNRQLKVSRKGVVQRCKAMRLPVAFESHPLLRQAFALRIQAGRTIDPGLTMSLSPELGLQFGDGREADKTQEGAA</sequence>
<keyword evidence="6" id="KW-0378">Hydrolase</keyword>
<keyword evidence="3" id="KW-0540">Nuclease</keyword>
<dbReference type="Pfam" id="PF22590">
    <property type="entry name" value="Cas3-like_C_2"/>
    <property type="match status" value="1"/>
</dbReference>
<gene>
    <name evidence="12" type="primary">cas3</name>
    <name evidence="12" type="ORF">N4261_17365</name>
</gene>
<evidence type="ECO:0000256" key="1">
    <source>
        <dbReference type="ARBA" id="ARBA00006847"/>
    </source>
</evidence>
<evidence type="ECO:0000313" key="13">
    <source>
        <dbReference type="Proteomes" id="UP001064933"/>
    </source>
</evidence>
<keyword evidence="7" id="KW-0347">Helicase</keyword>
<dbReference type="RefSeq" id="WP_261756532.1">
    <property type="nucleotide sequence ID" value="NZ_CP104562.2"/>
</dbReference>
<evidence type="ECO:0000256" key="3">
    <source>
        <dbReference type="ARBA" id="ARBA00022722"/>
    </source>
</evidence>
<comment type="similarity">
    <text evidence="1">In the N-terminal section; belongs to the CRISPR-associated nuclease Cas3-HD family.</text>
</comment>
<feature type="compositionally biased region" description="Basic and acidic residues" evidence="10">
    <location>
        <begin position="911"/>
        <end position="923"/>
    </location>
</feature>
<evidence type="ECO:0000256" key="9">
    <source>
        <dbReference type="ARBA" id="ARBA00023118"/>
    </source>
</evidence>
<dbReference type="EMBL" id="CP104562">
    <property type="protein sequence ID" value="UXH76794.1"/>
    <property type="molecule type" value="Genomic_DNA"/>
</dbReference>
<dbReference type="NCBIfam" id="TIGR01587">
    <property type="entry name" value="cas3_core"/>
    <property type="match status" value="1"/>
</dbReference>
<protein>
    <submittedName>
        <fullName evidence="12">CRISPR-associated helicase Cas3</fullName>
    </submittedName>
</protein>
<keyword evidence="5" id="KW-0547">Nucleotide-binding</keyword>
<name>A0ABY6AWL1_9BURK</name>
<dbReference type="InterPro" id="IPR011545">
    <property type="entry name" value="DEAD/DEAH_box_helicase_dom"/>
</dbReference>
<dbReference type="Proteomes" id="UP001064933">
    <property type="component" value="Chromosome"/>
</dbReference>
<dbReference type="PROSITE" id="PS51643">
    <property type="entry name" value="HD_CAS3"/>
    <property type="match status" value="1"/>
</dbReference>
<dbReference type="InterPro" id="IPR006483">
    <property type="entry name" value="CRISPR-assoc_Cas3_HD"/>
</dbReference>
<evidence type="ECO:0000256" key="2">
    <source>
        <dbReference type="ARBA" id="ARBA00009046"/>
    </source>
</evidence>
<evidence type="ECO:0000313" key="12">
    <source>
        <dbReference type="EMBL" id="UXH76794.1"/>
    </source>
</evidence>
<proteinExistence type="inferred from homology"/>
<dbReference type="NCBIfam" id="TIGR01596">
    <property type="entry name" value="cas3_HD"/>
    <property type="match status" value="1"/>
</dbReference>
<dbReference type="Pfam" id="PF00270">
    <property type="entry name" value="DEAD"/>
    <property type="match status" value="1"/>
</dbReference>
<keyword evidence="9" id="KW-0051">Antiviral defense</keyword>
<dbReference type="InterPro" id="IPR054712">
    <property type="entry name" value="Cas3-like_dom"/>
</dbReference>
<evidence type="ECO:0000256" key="5">
    <source>
        <dbReference type="ARBA" id="ARBA00022741"/>
    </source>
</evidence>
<comment type="similarity">
    <text evidence="2">In the central section; belongs to the CRISPR-associated helicase Cas3 family.</text>
</comment>
<dbReference type="PANTHER" id="PTHR47963:SF9">
    <property type="entry name" value="CRISPR-ASSOCIATED ENDONUCLEASE_HELICASE CAS3"/>
    <property type="match status" value="1"/>
</dbReference>
<evidence type="ECO:0000256" key="8">
    <source>
        <dbReference type="ARBA" id="ARBA00022840"/>
    </source>
</evidence>
<dbReference type="InterPro" id="IPR038257">
    <property type="entry name" value="CRISPR-assoc_Cas3_HD_sf"/>
</dbReference>
<evidence type="ECO:0000256" key="4">
    <source>
        <dbReference type="ARBA" id="ARBA00022723"/>
    </source>
</evidence>
<evidence type="ECO:0000256" key="7">
    <source>
        <dbReference type="ARBA" id="ARBA00022806"/>
    </source>
</evidence>
<dbReference type="Pfam" id="PF18395">
    <property type="entry name" value="Cas3_C"/>
    <property type="match status" value="1"/>
</dbReference>
<dbReference type="Gene3D" id="3.40.50.300">
    <property type="entry name" value="P-loop containing nucleotide triphosphate hydrolases"/>
    <property type="match status" value="2"/>
</dbReference>
<dbReference type="Pfam" id="PF18019">
    <property type="entry name" value="Cas3_HD"/>
    <property type="match status" value="1"/>
</dbReference>
<accession>A0ABY6AWL1</accession>
<dbReference type="InterPro" id="IPR050547">
    <property type="entry name" value="DEAD_box_RNA_helicases"/>
</dbReference>
<feature type="domain" description="HD Cas3-type" evidence="11">
    <location>
        <begin position="41"/>
        <end position="232"/>
    </location>
</feature>
<keyword evidence="4" id="KW-0479">Metal-binding</keyword>
<dbReference type="InterPro" id="IPR006474">
    <property type="entry name" value="Helicase_Cas3_CRISPR-ass_core"/>
</dbReference>
<dbReference type="InterPro" id="IPR041372">
    <property type="entry name" value="Cas3_C"/>
</dbReference>
<evidence type="ECO:0000259" key="11">
    <source>
        <dbReference type="PROSITE" id="PS51643"/>
    </source>
</evidence>
<organism evidence="12 13">
    <name type="scientific">Roseateles amylovorans</name>
    <dbReference type="NCBI Taxonomy" id="2978473"/>
    <lineage>
        <taxon>Bacteria</taxon>
        <taxon>Pseudomonadati</taxon>
        <taxon>Pseudomonadota</taxon>
        <taxon>Betaproteobacteria</taxon>
        <taxon>Burkholderiales</taxon>
        <taxon>Sphaerotilaceae</taxon>
        <taxon>Roseateles</taxon>
    </lineage>
</organism>